<gene>
    <name evidence="1" type="ORF">VTL71DRAFT_7784</name>
</gene>
<dbReference type="Proteomes" id="UP001595075">
    <property type="component" value="Unassembled WGS sequence"/>
</dbReference>
<proteinExistence type="predicted"/>
<comment type="caution">
    <text evidence="1">The sequence shown here is derived from an EMBL/GenBank/DDBJ whole genome shotgun (WGS) entry which is preliminary data.</text>
</comment>
<evidence type="ECO:0000313" key="2">
    <source>
        <dbReference type="Proteomes" id="UP001595075"/>
    </source>
</evidence>
<dbReference type="EMBL" id="JAZHXI010000002">
    <property type="protein sequence ID" value="KAL2074006.1"/>
    <property type="molecule type" value="Genomic_DNA"/>
</dbReference>
<reference evidence="1 2" key="1">
    <citation type="journal article" date="2024" name="Commun. Biol.">
        <title>Comparative genomic analysis of thermophilic fungi reveals convergent evolutionary adaptations and gene losses.</title>
        <authorList>
            <person name="Steindorff A.S."/>
            <person name="Aguilar-Pontes M.V."/>
            <person name="Robinson A.J."/>
            <person name="Andreopoulos B."/>
            <person name="LaButti K."/>
            <person name="Kuo A."/>
            <person name="Mondo S."/>
            <person name="Riley R."/>
            <person name="Otillar R."/>
            <person name="Haridas S."/>
            <person name="Lipzen A."/>
            <person name="Grimwood J."/>
            <person name="Schmutz J."/>
            <person name="Clum A."/>
            <person name="Reid I.D."/>
            <person name="Moisan M.C."/>
            <person name="Butler G."/>
            <person name="Nguyen T.T.M."/>
            <person name="Dewar K."/>
            <person name="Conant G."/>
            <person name="Drula E."/>
            <person name="Henrissat B."/>
            <person name="Hansel C."/>
            <person name="Singer S."/>
            <person name="Hutchinson M.I."/>
            <person name="de Vries R.P."/>
            <person name="Natvig D.O."/>
            <person name="Powell A.J."/>
            <person name="Tsang A."/>
            <person name="Grigoriev I.V."/>
        </authorList>
    </citation>
    <scope>NUCLEOTIDE SEQUENCE [LARGE SCALE GENOMIC DNA]</scope>
    <source>
        <strain evidence="1 2">CBS 494.80</strain>
    </source>
</reference>
<sequence>MYVDPTFPRSRAEQYTCLDGRETRELWDDYSPLSSPLYEGLGPPNLHFLLSNTILFALRLFSVQRTFLHSFFATPLICDHPSSALFATNLVSTTIRTPVLQLSVSTTPTHNHRSSTLAPK</sequence>
<accession>A0ABR4CVN8</accession>
<organism evidence="1 2">
    <name type="scientific">Oculimacula yallundae</name>
    <dbReference type="NCBI Taxonomy" id="86028"/>
    <lineage>
        <taxon>Eukaryota</taxon>
        <taxon>Fungi</taxon>
        <taxon>Dikarya</taxon>
        <taxon>Ascomycota</taxon>
        <taxon>Pezizomycotina</taxon>
        <taxon>Leotiomycetes</taxon>
        <taxon>Helotiales</taxon>
        <taxon>Ploettnerulaceae</taxon>
        <taxon>Oculimacula</taxon>
    </lineage>
</organism>
<protein>
    <submittedName>
        <fullName evidence="1">Uncharacterized protein</fullName>
    </submittedName>
</protein>
<name>A0ABR4CVN8_9HELO</name>
<evidence type="ECO:0000313" key="1">
    <source>
        <dbReference type="EMBL" id="KAL2074006.1"/>
    </source>
</evidence>
<keyword evidence="2" id="KW-1185">Reference proteome</keyword>